<evidence type="ECO:0000313" key="3">
    <source>
        <dbReference type="Proteomes" id="UP000326340"/>
    </source>
</evidence>
<comment type="caution">
    <text evidence="2">The sequence shown here is derived from an EMBL/GenBank/DDBJ whole genome shotgun (WGS) entry which is preliminary data.</text>
</comment>
<dbReference type="AlphaFoldDB" id="A0A5Q4BW04"/>
<dbReference type="Proteomes" id="UP000326340">
    <property type="component" value="Unassembled WGS sequence"/>
</dbReference>
<reference evidence="2 3" key="1">
    <citation type="journal article" date="2019" name="Sci. Rep.">
        <title>Colletotrichum shisoi sp. nov., an anthracnose pathogen of Perilla frutescens in Japan: molecular phylogenetic, morphological and genomic evidence.</title>
        <authorList>
            <person name="Gan P."/>
            <person name="Tsushima A."/>
            <person name="Hiroyama R."/>
            <person name="Narusaka M."/>
            <person name="Takano Y."/>
            <person name="Narusaka Y."/>
            <person name="Kawaradani M."/>
            <person name="Damm U."/>
            <person name="Shirasu K."/>
        </authorList>
    </citation>
    <scope>NUCLEOTIDE SEQUENCE [LARGE SCALE GENOMIC DNA]</scope>
    <source>
        <strain evidence="2 3">PG-2018a</strain>
    </source>
</reference>
<dbReference type="EMBL" id="PUHP01000342">
    <property type="protein sequence ID" value="TQN70779.1"/>
    <property type="molecule type" value="Genomic_DNA"/>
</dbReference>
<sequence length="58" mass="6122">MRFSAVAKPELDHTSSHQEGGPTPFTSASAANWQMRPASPAAPVKPQTASPSNVYVAR</sequence>
<organism evidence="2 3">
    <name type="scientific">Colletotrichum shisoi</name>
    <dbReference type="NCBI Taxonomy" id="2078593"/>
    <lineage>
        <taxon>Eukaryota</taxon>
        <taxon>Fungi</taxon>
        <taxon>Dikarya</taxon>
        <taxon>Ascomycota</taxon>
        <taxon>Pezizomycotina</taxon>
        <taxon>Sordariomycetes</taxon>
        <taxon>Hypocreomycetidae</taxon>
        <taxon>Glomerellales</taxon>
        <taxon>Glomerellaceae</taxon>
        <taxon>Colletotrichum</taxon>
        <taxon>Colletotrichum destructivum species complex</taxon>
    </lineage>
</organism>
<evidence type="ECO:0000313" key="2">
    <source>
        <dbReference type="EMBL" id="TQN70779.1"/>
    </source>
</evidence>
<accession>A0A5Q4BW04</accession>
<evidence type="ECO:0000256" key="1">
    <source>
        <dbReference type="SAM" id="MobiDB-lite"/>
    </source>
</evidence>
<feature type="region of interest" description="Disordered" evidence="1">
    <location>
        <begin position="1"/>
        <end position="58"/>
    </location>
</feature>
<protein>
    <submittedName>
        <fullName evidence="2">Uncharacterized protein</fullName>
    </submittedName>
</protein>
<feature type="compositionally biased region" description="Polar residues" evidence="1">
    <location>
        <begin position="47"/>
        <end position="58"/>
    </location>
</feature>
<gene>
    <name evidence="2" type="ORF">CSHISOI_04651</name>
</gene>
<name>A0A5Q4BW04_9PEZI</name>
<proteinExistence type="predicted"/>
<keyword evidence="3" id="KW-1185">Reference proteome</keyword>